<comment type="similarity">
    <text evidence="2">Belongs to the ATPase alpha/beta chains family.</text>
</comment>
<dbReference type="Gene3D" id="1.10.1140.10">
    <property type="entry name" value="Bovine Mitochondrial F1-atpase, Atp Synthase Beta Chain, Chain D, domain 3"/>
    <property type="match status" value="1"/>
</dbReference>
<dbReference type="GO" id="GO:0005524">
    <property type="term" value="F:ATP binding"/>
    <property type="evidence" value="ECO:0007669"/>
    <property type="project" value="UniProtKB-KW"/>
</dbReference>
<evidence type="ECO:0000256" key="7">
    <source>
        <dbReference type="ARBA" id="ARBA00022781"/>
    </source>
</evidence>
<evidence type="ECO:0000313" key="14">
    <source>
        <dbReference type="EMBL" id="CAA3019899.1"/>
    </source>
</evidence>
<keyword evidence="9" id="KW-0406">Ion transport</keyword>
<dbReference type="AlphaFoldDB" id="A0A8S0UIQ2"/>
<keyword evidence="6" id="KW-0547">Nucleotide-binding</keyword>
<keyword evidence="11" id="KW-0139">CF(1)</keyword>
<name>A0A8S0UIQ2_OLEEU</name>
<evidence type="ECO:0000256" key="10">
    <source>
        <dbReference type="ARBA" id="ARBA00023136"/>
    </source>
</evidence>
<gene>
    <name evidence="14" type="ORF">OLEA9_A102259</name>
</gene>
<dbReference type="EMBL" id="CACTIH010009032">
    <property type="protein sequence ID" value="CAA3019899.1"/>
    <property type="molecule type" value="Genomic_DNA"/>
</dbReference>
<dbReference type="GO" id="GO:0045259">
    <property type="term" value="C:proton-transporting ATP synthase complex"/>
    <property type="evidence" value="ECO:0007669"/>
    <property type="project" value="UniProtKB-KW"/>
</dbReference>
<sequence length="109" mass="12870">MDELSEDEKLTVARARKSQRFLSQPFHVAEVFTGAPGMYVELKESIDSFQGVLDGKYDVLPEQSFYMEKLKRSLPRQRRLQRNLMPEWMKISMTFLSTDNYENRIAIEM</sequence>
<evidence type="ECO:0000256" key="9">
    <source>
        <dbReference type="ARBA" id="ARBA00023065"/>
    </source>
</evidence>
<keyword evidence="12" id="KW-0066">ATP synthesis</keyword>
<dbReference type="PANTHER" id="PTHR15184">
    <property type="entry name" value="ATP SYNTHASE"/>
    <property type="match status" value="1"/>
</dbReference>
<keyword evidence="8" id="KW-0067">ATP-binding</keyword>
<evidence type="ECO:0000256" key="13">
    <source>
        <dbReference type="ARBA" id="ARBA00048383"/>
    </source>
</evidence>
<evidence type="ECO:0000256" key="4">
    <source>
        <dbReference type="ARBA" id="ARBA00012473"/>
    </source>
</evidence>
<evidence type="ECO:0000256" key="12">
    <source>
        <dbReference type="ARBA" id="ARBA00023310"/>
    </source>
</evidence>
<evidence type="ECO:0000256" key="2">
    <source>
        <dbReference type="ARBA" id="ARBA00008936"/>
    </source>
</evidence>
<dbReference type="InterPro" id="IPR024034">
    <property type="entry name" value="ATPase_F1/V1_b/a_C"/>
</dbReference>
<comment type="caution">
    <text evidence="14">The sequence shown here is derived from an EMBL/GenBank/DDBJ whole genome shotgun (WGS) entry which is preliminary data.</text>
</comment>
<evidence type="ECO:0000256" key="1">
    <source>
        <dbReference type="ARBA" id="ARBA00004273"/>
    </source>
</evidence>
<evidence type="ECO:0000256" key="11">
    <source>
        <dbReference type="ARBA" id="ARBA00023196"/>
    </source>
</evidence>
<dbReference type="Gramene" id="OE9A102259T1">
    <property type="protein sequence ID" value="OE9A102259C1"/>
    <property type="gene ID" value="OE9A102259"/>
</dbReference>
<keyword evidence="7" id="KW-0375">Hydrogen ion transport</keyword>
<comment type="catalytic activity">
    <reaction evidence="13">
        <text>ATP + H2O + 4 H(+)(in) = ADP + phosphate + 5 H(+)(out)</text>
        <dbReference type="Rhea" id="RHEA:57720"/>
        <dbReference type="ChEBI" id="CHEBI:15377"/>
        <dbReference type="ChEBI" id="CHEBI:15378"/>
        <dbReference type="ChEBI" id="CHEBI:30616"/>
        <dbReference type="ChEBI" id="CHEBI:43474"/>
        <dbReference type="ChEBI" id="CHEBI:456216"/>
        <dbReference type="EC" id="7.1.2.2"/>
    </reaction>
</comment>
<keyword evidence="5" id="KW-0813">Transport</keyword>
<dbReference type="EC" id="7.1.2.2" evidence="4"/>
<comment type="subunit">
    <text evidence="3">F-type ATPases have 2 components, CF(1) - the catalytic core - and CF(0) - the membrane proton channel. CF(1) has five subunits: alpha(3), beta(3), gamma(1), delta(1), epsilon(1). CF(0) has three main subunits: a, b and c.</text>
</comment>
<dbReference type="PANTHER" id="PTHR15184:SF82">
    <property type="entry name" value="ATP SYNTHASE SUBUNIT BETA, MITOCHONDRIAL"/>
    <property type="match status" value="1"/>
</dbReference>
<evidence type="ECO:0000256" key="3">
    <source>
        <dbReference type="ARBA" id="ARBA00011648"/>
    </source>
</evidence>
<dbReference type="GO" id="GO:0046933">
    <property type="term" value="F:proton-transporting ATP synthase activity, rotational mechanism"/>
    <property type="evidence" value="ECO:0007669"/>
    <property type="project" value="TreeGrafter"/>
</dbReference>
<accession>A0A8S0UIQ2</accession>
<dbReference type="GO" id="GO:0005743">
    <property type="term" value="C:mitochondrial inner membrane"/>
    <property type="evidence" value="ECO:0007669"/>
    <property type="project" value="UniProtKB-SubCell"/>
</dbReference>
<proteinExistence type="inferred from homology"/>
<reference evidence="14 15" key="1">
    <citation type="submission" date="2019-12" db="EMBL/GenBank/DDBJ databases">
        <authorList>
            <person name="Alioto T."/>
            <person name="Alioto T."/>
            <person name="Gomez Garrido J."/>
        </authorList>
    </citation>
    <scope>NUCLEOTIDE SEQUENCE [LARGE SCALE GENOMIC DNA]</scope>
</reference>
<keyword evidence="10" id="KW-0472">Membrane</keyword>
<protein>
    <recommendedName>
        <fullName evidence="4">H(+)-transporting two-sector ATPase</fullName>
        <ecNumber evidence="4">7.1.2.2</ecNumber>
    </recommendedName>
</protein>
<dbReference type="GO" id="GO:0042776">
    <property type="term" value="P:proton motive force-driven mitochondrial ATP synthesis"/>
    <property type="evidence" value="ECO:0007669"/>
    <property type="project" value="TreeGrafter"/>
</dbReference>
<evidence type="ECO:0000256" key="8">
    <source>
        <dbReference type="ARBA" id="ARBA00022840"/>
    </source>
</evidence>
<evidence type="ECO:0000256" key="6">
    <source>
        <dbReference type="ARBA" id="ARBA00022741"/>
    </source>
</evidence>
<dbReference type="Proteomes" id="UP000594638">
    <property type="component" value="Unassembled WGS sequence"/>
</dbReference>
<dbReference type="InterPro" id="IPR050053">
    <property type="entry name" value="ATPase_alpha/beta_chains"/>
</dbReference>
<keyword evidence="15" id="KW-1185">Reference proteome</keyword>
<dbReference type="OrthoDB" id="149879at2759"/>
<dbReference type="SUPFAM" id="SSF47917">
    <property type="entry name" value="C-terminal domain of alpha and beta subunits of F1 ATP synthase"/>
    <property type="match status" value="1"/>
</dbReference>
<organism evidence="14 15">
    <name type="scientific">Olea europaea subsp. europaea</name>
    <dbReference type="NCBI Taxonomy" id="158383"/>
    <lineage>
        <taxon>Eukaryota</taxon>
        <taxon>Viridiplantae</taxon>
        <taxon>Streptophyta</taxon>
        <taxon>Embryophyta</taxon>
        <taxon>Tracheophyta</taxon>
        <taxon>Spermatophyta</taxon>
        <taxon>Magnoliopsida</taxon>
        <taxon>eudicotyledons</taxon>
        <taxon>Gunneridae</taxon>
        <taxon>Pentapetalae</taxon>
        <taxon>asterids</taxon>
        <taxon>lamiids</taxon>
        <taxon>Lamiales</taxon>
        <taxon>Oleaceae</taxon>
        <taxon>Oleeae</taxon>
        <taxon>Olea</taxon>
    </lineage>
</organism>
<evidence type="ECO:0000313" key="15">
    <source>
        <dbReference type="Proteomes" id="UP000594638"/>
    </source>
</evidence>
<comment type="subcellular location">
    <subcellularLocation>
        <location evidence="1">Mitochondrion inner membrane</location>
    </subcellularLocation>
</comment>
<evidence type="ECO:0000256" key="5">
    <source>
        <dbReference type="ARBA" id="ARBA00022448"/>
    </source>
</evidence>